<dbReference type="PANTHER" id="PTHR12475:SF4">
    <property type="entry name" value="PROTEIN THEM6"/>
    <property type="match status" value="1"/>
</dbReference>
<dbReference type="EMBL" id="SLXL01000001">
    <property type="protein sequence ID" value="TCP27274.1"/>
    <property type="molecule type" value="Genomic_DNA"/>
</dbReference>
<protein>
    <submittedName>
        <fullName evidence="1">Thioesterase superfamily protein</fullName>
    </submittedName>
</protein>
<dbReference type="SUPFAM" id="SSF54637">
    <property type="entry name" value="Thioesterase/thiol ester dehydrase-isomerase"/>
    <property type="match status" value="1"/>
</dbReference>
<name>A0A4R2P060_RHOAD</name>
<reference evidence="1 2" key="1">
    <citation type="submission" date="2019-03" db="EMBL/GenBank/DDBJ databases">
        <title>Genomic Encyclopedia of Type Strains, Phase IV (KMG-IV): sequencing the most valuable type-strain genomes for metagenomic binning, comparative biology and taxonomic classification.</title>
        <authorList>
            <person name="Goeker M."/>
        </authorList>
    </citation>
    <scope>NUCLEOTIDE SEQUENCE [LARGE SCALE GENOMIC DNA]</scope>
    <source>
        <strain evidence="1 2">DSM 2781</strain>
    </source>
</reference>
<dbReference type="RefSeq" id="WP_132598511.1">
    <property type="nucleotide sequence ID" value="NZ_NRRP01000001.1"/>
</dbReference>
<dbReference type="Gene3D" id="3.10.129.10">
    <property type="entry name" value="Hotdog Thioesterase"/>
    <property type="match status" value="1"/>
</dbReference>
<gene>
    <name evidence="1" type="ORF">EV656_101177</name>
</gene>
<dbReference type="Pfam" id="PF13279">
    <property type="entry name" value="4HBT_2"/>
    <property type="match status" value="1"/>
</dbReference>
<evidence type="ECO:0000313" key="1">
    <source>
        <dbReference type="EMBL" id="TCP27274.1"/>
    </source>
</evidence>
<accession>A0A4R2P060</accession>
<keyword evidence="2" id="KW-1185">Reference proteome</keyword>
<dbReference type="Proteomes" id="UP000295733">
    <property type="component" value="Unassembled WGS sequence"/>
</dbReference>
<dbReference type="InterPro" id="IPR051490">
    <property type="entry name" value="THEM6_lcsJ_thioesterase"/>
</dbReference>
<dbReference type="OrthoDB" id="3727779at2"/>
<proteinExistence type="predicted"/>
<evidence type="ECO:0000313" key="2">
    <source>
        <dbReference type="Proteomes" id="UP000295733"/>
    </source>
</evidence>
<dbReference type="CDD" id="cd00586">
    <property type="entry name" value="4HBT"/>
    <property type="match status" value="1"/>
</dbReference>
<dbReference type="InterPro" id="IPR029069">
    <property type="entry name" value="HotDog_dom_sf"/>
</dbReference>
<comment type="caution">
    <text evidence="1">The sequence shown here is derived from an EMBL/GenBank/DDBJ whole genome shotgun (WGS) entry which is preliminary data.</text>
</comment>
<dbReference type="PANTHER" id="PTHR12475">
    <property type="match status" value="1"/>
</dbReference>
<sequence>MYPFLRLAKEFYVHRNAAPLPLTGTHVSHHICWPWDLDIWMELNNGRTLTLLDLGRLPLAKRVGLIAALKAQGWGLTMAGVSVRYRRRVRMFQRFEIRSRCVGWDNRFIYIEQGMWRNGDCANHALYRSAVTDSNGIVAPERVMQAMGLSADSPPLPDWVTAWIAAEATRPWPPMAD</sequence>
<organism evidence="1 2">
    <name type="scientific">Rhodovulum adriaticum</name>
    <name type="common">Rhodopseudomonas adriatica</name>
    <dbReference type="NCBI Taxonomy" id="35804"/>
    <lineage>
        <taxon>Bacteria</taxon>
        <taxon>Pseudomonadati</taxon>
        <taxon>Pseudomonadota</taxon>
        <taxon>Alphaproteobacteria</taxon>
        <taxon>Rhodobacterales</taxon>
        <taxon>Paracoccaceae</taxon>
        <taxon>Rhodovulum</taxon>
    </lineage>
</organism>
<dbReference type="AlphaFoldDB" id="A0A4R2P060"/>